<protein>
    <recommendedName>
        <fullName evidence="4">Conidiation-specific protein 8</fullName>
    </recommendedName>
</protein>
<sequence>MSSPNSGERRRSSGTFANLMNLKRNPNDEASMARRLSQTEAYQKPGFLGSMWNSWTKGHPPPSSPPKDAAKPADPAKQSIHRTGAGTLG</sequence>
<dbReference type="VEuPathDB" id="FungiDB:PV09_06581"/>
<gene>
    <name evidence="2" type="ORF">PV09_06581</name>
</gene>
<feature type="region of interest" description="Disordered" evidence="1">
    <location>
        <begin position="48"/>
        <end position="89"/>
    </location>
</feature>
<proteinExistence type="predicted"/>
<dbReference type="Proteomes" id="UP000053259">
    <property type="component" value="Unassembled WGS sequence"/>
</dbReference>
<dbReference type="GeneID" id="27314554"/>
<dbReference type="InParanoid" id="A0A0D2ASE2"/>
<feature type="region of interest" description="Disordered" evidence="1">
    <location>
        <begin position="1"/>
        <end position="34"/>
    </location>
</feature>
<evidence type="ECO:0000256" key="1">
    <source>
        <dbReference type="SAM" id="MobiDB-lite"/>
    </source>
</evidence>
<organism evidence="2 3">
    <name type="scientific">Verruconis gallopava</name>
    <dbReference type="NCBI Taxonomy" id="253628"/>
    <lineage>
        <taxon>Eukaryota</taxon>
        <taxon>Fungi</taxon>
        <taxon>Dikarya</taxon>
        <taxon>Ascomycota</taxon>
        <taxon>Pezizomycotina</taxon>
        <taxon>Dothideomycetes</taxon>
        <taxon>Pleosporomycetidae</taxon>
        <taxon>Venturiales</taxon>
        <taxon>Sympoventuriaceae</taxon>
        <taxon>Verruconis</taxon>
    </lineage>
</organism>
<reference evidence="2 3" key="1">
    <citation type="submission" date="2015-01" db="EMBL/GenBank/DDBJ databases">
        <title>The Genome Sequence of Ochroconis gallopava CBS43764.</title>
        <authorList>
            <consortium name="The Broad Institute Genomics Platform"/>
            <person name="Cuomo C."/>
            <person name="de Hoog S."/>
            <person name="Gorbushina A."/>
            <person name="Stielow B."/>
            <person name="Teixiera M."/>
            <person name="Abouelleil A."/>
            <person name="Chapman S.B."/>
            <person name="Priest M."/>
            <person name="Young S.K."/>
            <person name="Wortman J."/>
            <person name="Nusbaum C."/>
            <person name="Birren B."/>
        </authorList>
    </citation>
    <scope>NUCLEOTIDE SEQUENCE [LARGE SCALE GENOMIC DNA]</scope>
    <source>
        <strain evidence="2 3">CBS 43764</strain>
    </source>
</reference>
<evidence type="ECO:0000313" key="2">
    <source>
        <dbReference type="EMBL" id="KIW02089.1"/>
    </source>
</evidence>
<accession>A0A0D2ASE2</accession>
<keyword evidence="3" id="KW-1185">Reference proteome</keyword>
<name>A0A0D2ASE2_9PEZI</name>
<dbReference type="AlphaFoldDB" id="A0A0D2ASE2"/>
<dbReference type="HOGENOM" id="CLU_2456487_0_0_1"/>
<evidence type="ECO:0008006" key="4">
    <source>
        <dbReference type="Google" id="ProtNLM"/>
    </source>
</evidence>
<dbReference type="OrthoDB" id="4158609at2759"/>
<dbReference type="EMBL" id="KN847551">
    <property type="protein sequence ID" value="KIW02089.1"/>
    <property type="molecule type" value="Genomic_DNA"/>
</dbReference>
<evidence type="ECO:0000313" key="3">
    <source>
        <dbReference type="Proteomes" id="UP000053259"/>
    </source>
</evidence>
<dbReference type="RefSeq" id="XP_016211958.1">
    <property type="nucleotide sequence ID" value="XM_016360246.1"/>
</dbReference>